<organism evidence="4 5">
    <name type="scientific">Austwickia chelonae NBRC 105200</name>
    <dbReference type="NCBI Taxonomy" id="1184607"/>
    <lineage>
        <taxon>Bacteria</taxon>
        <taxon>Bacillati</taxon>
        <taxon>Actinomycetota</taxon>
        <taxon>Actinomycetes</taxon>
        <taxon>Micrococcales</taxon>
        <taxon>Dermatophilaceae</taxon>
        <taxon>Austwickia</taxon>
    </lineage>
</organism>
<dbReference type="SUPFAM" id="SSF53807">
    <property type="entry name" value="Helical backbone' metal receptor"/>
    <property type="match status" value="1"/>
</dbReference>
<gene>
    <name evidence="4" type="ORF">AUCHE_04_01120</name>
</gene>
<dbReference type="PROSITE" id="PS50983">
    <property type="entry name" value="FE_B12_PBP"/>
    <property type="match status" value="1"/>
</dbReference>
<feature type="chain" id="PRO_5039066635" evidence="2">
    <location>
        <begin position="28"/>
        <end position="332"/>
    </location>
</feature>
<proteinExistence type="inferred from homology"/>
<dbReference type="PROSITE" id="PS51257">
    <property type="entry name" value="PROKAR_LIPOPROTEIN"/>
    <property type="match status" value="1"/>
</dbReference>
<feature type="signal peptide" evidence="2">
    <location>
        <begin position="1"/>
        <end position="27"/>
    </location>
</feature>
<sequence length="332" mass="34692">MALARPRPGLLAAPAVLVLLLAGCGQGVDNAGAKSSANSAASVQNCGKTVNPGKTPARIVTMTPGLTDLVVKLGAADKIVGEAQNRTGKISESITHDKAQLLSDTKPPAREKLMTVNPELVLAPTSYEFNAEQGFASQDQLSQAGASSYISTGGCTTRRASATVTDTVEDIKNLGTLLGRQKEAQELADRTTADLDAVDKAVAGKKKPTVVQLFVDEGKISAIGAGVEYDIIKRAGGDNLFKPTDEEFKKFFAAAISPETLLAKNPDAIVFATQTPELGEKARAYLTATFPQVTAVKENRLINLKSTDVMPGVLGNVDAVKAVAKGLYPDAL</sequence>
<dbReference type="eggNOG" id="COG0614">
    <property type="taxonomic scope" value="Bacteria"/>
</dbReference>
<evidence type="ECO:0000259" key="3">
    <source>
        <dbReference type="PROSITE" id="PS50983"/>
    </source>
</evidence>
<dbReference type="Proteomes" id="UP000008495">
    <property type="component" value="Unassembled WGS sequence"/>
</dbReference>
<protein>
    <submittedName>
        <fullName evidence="4">Putative ABC transporter substrate-binding protein</fullName>
    </submittedName>
</protein>
<evidence type="ECO:0000313" key="4">
    <source>
        <dbReference type="EMBL" id="GAB77071.1"/>
    </source>
</evidence>
<dbReference type="STRING" id="100225.SAMN05421595_2211"/>
<accession>K6ULA2</accession>
<keyword evidence="5" id="KW-1185">Reference proteome</keyword>
<feature type="domain" description="Fe/B12 periplasmic-binding" evidence="3">
    <location>
        <begin position="58"/>
        <end position="331"/>
    </location>
</feature>
<comment type="similarity">
    <text evidence="1">Belongs to the bacterial solute-binding protein 8 family.</text>
</comment>
<keyword evidence="2" id="KW-0732">Signal</keyword>
<dbReference type="OrthoDB" id="9797850at2"/>
<dbReference type="Pfam" id="PF01497">
    <property type="entry name" value="Peripla_BP_2"/>
    <property type="match status" value="1"/>
</dbReference>
<evidence type="ECO:0000256" key="1">
    <source>
        <dbReference type="ARBA" id="ARBA00008814"/>
    </source>
</evidence>
<reference evidence="4 5" key="1">
    <citation type="submission" date="2012-08" db="EMBL/GenBank/DDBJ databases">
        <title>Whole genome shotgun sequence of Austwickia chelonae NBRC 105200.</title>
        <authorList>
            <person name="Yoshida I."/>
            <person name="Hosoyama A."/>
            <person name="Tsuchikane K."/>
            <person name="Katsumata H."/>
            <person name="Ando Y."/>
            <person name="Ohji S."/>
            <person name="Hamada M."/>
            <person name="Tamura T."/>
            <person name="Yamazoe A."/>
            <person name="Yamazaki S."/>
            <person name="Fujita N."/>
        </authorList>
    </citation>
    <scope>NUCLEOTIDE SEQUENCE [LARGE SCALE GENOMIC DNA]</scope>
    <source>
        <strain evidence="4 5">NBRC 105200</strain>
    </source>
</reference>
<dbReference type="PANTHER" id="PTHR30535">
    <property type="entry name" value="VITAMIN B12-BINDING PROTEIN"/>
    <property type="match status" value="1"/>
</dbReference>
<dbReference type="InterPro" id="IPR050902">
    <property type="entry name" value="ABC_Transporter_SBP"/>
</dbReference>
<dbReference type="AlphaFoldDB" id="K6ULA2"/>
<evidence type="ECO:0000256" key="2">
    <source>
        <dbReference type="SAM" id="SignalP"/>
    </source>
</evidence>
<comment type="caution">
    <text evidence="4">The sequence shown here is derived from an EMBL/GenBank/DDBJ whole genome shotgun (WGS) entry which is preliminary data.</text>
</comment>
<evidence type="ECO:0000313" key="5">
    <source>
        <dbReference type="Proteomes" id="UP000008495"/>
    </source>
</evidence>
<name>K6ULA2_9MICO</name>
<dbReference type="RefSeq" id="WP_006501823.1">
    <property type="nucleotide sequence ID" value="NZ_BAGZ01000004.1"/>
</dbReference>
<dbReference type="Gene3D" id="3.40.50.1980">
    <property type="entry name" value="Nitrogenase molybdenum iron protein domain"/>
    <property type="match status" value="2"/>
</dbReference>
<dbReference type="EMBL" id="BAGZ01000004">
    <property type="protein sequence ID" value="GAB77071.1"/>
    <property type="molecule type" value="Genomic_DNA"/>
</dbReference>
<dbReference type="InterPro" id="IPR002491">
    <property type="entry name" value="ABC_transptr_periplasmic_BD"/>
</dbReference>
<dbReference type="PANTHER" id="PTHR30535:SF7">
    <property type="entry name" value="IRON(III) DICITRATE-BINDING PROTEIN"/>
    <property type="match status" value="1"/>
</dbReference>